<feature type="region of interest" description="Disordered" evidence="3">
    <location>
        <begin position="1"/>
        <end position="90"/>
    </location>
</feature>
<organism evidence="5 6">
    <name type="scientific">Cylindrotheca closterium</name>
    <dbReference type="NCBI Taxonomy" id="2856"/>
    <lineage>
        <taxon>Eukaryota</taxon>
        <taxon>Sar</taxon>
        <taxon>Stramenopiles</taxon>
        <taxon>Ochrophyta</taxon>
        <taxon>Bacillariophyta</taxon>
        <taxon>Bacillariophyceae</taxon>
        <taxon>Bacillariophycidae</taxon>
        <taxon>Bacillariales</taxon>
        <taxon>Bacillariaceae</taxon>
        <taxon>Cylindrotheca</taxon>
    </lineage>
</organism>
<keyword evidence="1 2" id="KW-0694">RNA-binding</keyword>
<feature type="compositionally biased region" description="Gly residues" evidence="3">
    <location>
        <begin position="488"/>
        <end position="497"/>
    </location>
</feature>
<dbReference type="Proteomes" id="UP001295423">
    <property type="component" value="Unassembled WGS sequence"/>
</dbReference>
<feature type="region of interest" description="Disordered" evidence="3">
    <location>
        <begin position="164"/>
        <end position="187"/>
    </location>
</feature>
<evidence type="ECO:0000256" key="3">
    <source>
        <dbReference type="SAM" id="MobiDB-lite"/>
    </source>
</evidence>
<comment type="caution">
    <text evidence="5">The sequence shown here is derived from an EMBL/GenBank/DDBJ whole genome shotgun (WGS) entry which is preliminary data.</text>
</comment>
<dbReference type="EMBL" id="CAKOGP040000001">
    <property type="protein sequence ID" value="CAJ1914367.1"/>
    <property type="molecule type" value="Genomic_DNA"/>
</dbReference>
<evidence type="ECO:0000313" key="6">
    <source>
        <dbReference type="Proteomes" id="UP001295423"/>
    </source>
</evidence>
<accession>A0AAD2CES8</accession>
<feature type="compositionally biased region" description="Basic and acidic residues" evidence="3">
    <location>
        <begin position="80"/>
        <end position="90"/>
    </location>
</feature>
<feature type="region of interest" description="Disordered" evidence="3">
    <location>
        <begin position="222"/>
        <end position="242"/>
    </location>
</feature>
<dbReference type="GO" id="GO:0003723">
    <property type="term" value="F:RNA binding"/>
    <property type="evidence" value="ECO:0007669"/>
    <property type="project" value="UniProtKB-UniRule"/>
</dbReference>
<feature type="compositionally biased region" description="Polar residues" evidence="3">
    <location>
        <begin position="38"/>
        <end position="51"/>
    </location>
</feature>
<feature type="domain" description="RRM" evidence="4">
    <location>
        <begin position="675"/>
        <end position="773"/>
    </location>
</feature>
<gene>
    <name evidence="5" type="ORF">CYCCA115_LOCUS685</name>
</gene>
<feature type="compositionally biased region" description="Basic and acidic residues" evidence="3">
    <location>
        <begin position="228"/>
        <end position="238"/>
    </location>
</feature>
<dbReference type="AlphaFoldDB" id="A0AAD2CES8"/>
<keyword evidence="6" id="KW-1185">Reference proteome</keyword>
<dbReference type="PANTHER" id="PTHR23189">
    <property type="entry name" value="RNA RECOGNITION MOTIF-CONTAINING"/>
    <property type="match status" value="1"/>
</dbReference>
<dbReference type="InterPro" id="IPR034454">
    <property type="entry name" value="MEI2-like_RRM3"/>
</dbReference>
<reference evidence="5" key="1">
    <citation type="submission" date="2023-08" db="EMBL/GenBank/DDBJ databases">
        <authorList>
            <person name="Audoor S."/>
            <person name="Bilcke G."/>
        </authorList>
    </citation>
    <scope>NUCLEOTIDE SEQUENCE</scope>
</reference>
<feature type="region of interest" description="Disordered" evidence="3">
    <location>
        <begin position="788"/>
        <end position="808"/>
    </location>
</feature>
<dbReference type="PROSITE" id="PS50102">
    <property type="entry name" value="RRM"/>
    <property type="match status" value="1"/>
</dbReference>
<name>A0AAD2CES8_9STRA</name>
<feature type="compositionally biased region" description="Low complexity" evidence="3">
    <location>
        <begin position="592"/>
        <end position="605"/>
    </location>
</feature>
<dbReference type="SUPFAM" id="SSF54928">
    <property type="entry name" value="RNA-binding domain, RBD"/>
    <property type="match status" value="2"/>
</dbReference>
<dbReference type="CDD" id="cd12531">
    <property type="entry name" value="RRM3_MEI2_like"/>
    <property type="match status" value="1"/>
</dbReference>
<feature type="compositionally biased region" description="Polar residues" evidence="3">
    <location>
        <begin position="1"/>
        <end position="10"/>
    </location>
</feature>
<sequence>MASAGSINDRNSGDGAWDGGASVPSLHSGLPNDRNGLGESQHTTLGGSLSTPSFGAPPPGFNPGNDAPRSNLMWSNKEPPNIRDEGMDGHRSSSFNNLAAVFGSGLAESINDAVLTDSFFSPDKKQGDLNYARQSRQTALRMGRGGDSIGSAHKTQEAGNLFASYDAPNNRATGVRGPAGRDDYPRGQDRSVGGLYPDHGYGTAFAKDRNAAHQQGGYDLGMTVTEPQDSRSRNRPDDGTMDLQRGMKNLWSSDEQPPKIGGAPKDARIMQQEAEDDLRPFAWDIRHHEPSRALVIMRASTLAAADARAACELFGVVEAFRSDFADRGIFFVSYYDMRCAQYAAMELLPKLQRPGVDGDKILVQFCVPLNSSSQFDDSLVVLNDVPMDMNIESLAQMLSSYGAVRSLRSLGGNYGGTSFVAEYHDLQDAKQAVLELESTQPWGPNVSVEIGARNPSDRKRGRELLALIGRWRHGESPSDSNRRLPTSHGGGRGGATYGGHHDLRGTAYIPGSHAPRHDIRYDRGGAPGRGYGQSYGAVMNNSGYPQSYGNSMPPYQADHRSNHHGSYMNHGGPPSHQHYGGPPSHGRGYHFSSGGSVVSANSAYSDGHHSHHSHHSGHYPPTSSRSVPYFPDGASVGSQSRDYRSVPGGGTPDQKDNRHLKLDVDAVENGRDSRTSLMVRNIPNKYTQQMLLSEFAENGHGPGTIDFFYLPIDFKNKCNRGYAFINFVDFRDILPFHRRYYGKHWRTFNSDKICEITYARIQGKSAMLKRFENSALMEKDEEYKPLVFVSSGPDRGNSLPFPDPSNRS</sequence>
<feature type="region of interest" description="Disordered" evidence="3">
    <location>
        <begin position="547"/>
        <end position="660"/>
    </location>
</feature>
<feature type="region of interest" description="Disordered" evidence="3">
    <location>
        <begin position="469"/>
        <end position="517"/>
    </location>
</feature>
<dbReference type="InterPro" id="IPR035979">
    <property type="entry name" value="RBD_domain_sf"/>
</dbReference>
<dbReference type="Gene3D" id="3.30.70.330">
    <property type="match status" value="1"/>
</dbReference>
<evidence type="ECO:0000313" key="5">
    <source>
        <dbReference type="EMBL" id="CAJ1914367.1"/>
    </source>
</evidence>
<feature type="compositionally biased region" description="Basic and acidic residues" evidence="3">
    <location>
        <begin position="472"/>
        <end position="482"/>
    </location>
</feature>
<evidence type="ECO:0000259" key="4">
    <source>
        <dbReference type="PROSITE" id="PS50102"/>
    </source>
</evidence>
<evidence type="ECO:0000256" key="1">
    <source>
        <dbReference type="ARBA" id="ARBA00022884"/>
    </source>
</evidence>
<dbReference type="InterPro" id="IPR007201">
    <property type="entry name" value="Mei2-like_Rrm_C"/>
</dbReference>
<dbReference type="InterPro" id="IPR000504">
    <property type="entry name" value="RRM_dom"/>
</dbReference>
<evidence type="ECO:0000256" key="2">
    <source>
        <dbReference type="PROSITE-ProRule" id="PRU00176"/>
    </source>
</evidence>
<protein>
    <recommendedName>
        <fullName evidence="4">RRM domain-containing protein</fullName>
    </recommendedName>
</protein>
<dbReference type="InterPro" id="IPR012677">
    <property type="entry name" value="Nucleotide-bd_a/b_plait_sf"/>
</dbReference>
<dbReference type="Pfam" id="PF04059">
    <property type="entry name" value="RRM_2"/>
    <property type="match status" value="1"/>
</dbReference>
<proteinExistence type="predicted"/>